<dbReference type="AlphaFoldDB" id="A0AAD8N7S0"/>
<keyword evidence="2" id="KW-0472">Membrane</keyword>
<evidence type="ECO:0000256" key="2">
    <source>
        <dbReference type="SAM" id="Phobius"/>
    </source>
</evidence>
<keyword evidence="2" id="KW-1133">Transmembrane helix</keyword>
<feature type="transmembrane region" description="Helical" evidence="2">
    <location>
        <begin position="499"/>
        <end position="521"/>
    </location>
</feature>
<feature type="domain" description="C2H2-type" evidence="3">
    <location>
        <begin position="578"/>
        <end position="603"/>
    </location>
</feature>
<proteinExistence type="predicted"/>
<evidence type="ECO:0000313" key="4">
    <source>
        <dbReference type="EMBL" id="KAK1404895.1"/>
    </source>
</evidence>
<comment type="caution">
    <text evidence="4">The sequence shown here is derived from an EMBL/GenBank/DDBJ whole genome shotgun (WGS) entry which is preliminary data.</text>
</comment>
<reference evidence="4" key="2">
    <citation type="submission" date="2023-05" db="EMBL/GenBank/DDBJ databases">
        <authorList>
            <person name="Schelkunov M.I."/>
        </authorList>
    </citation>
    <scope>NUCLEOTIDE SEQUENCE</scope>
    <source>
        <strain evidence="4">Hsosn_3</strain>
        <tissue evidence="4">Leaf</tissue>
    </source>
</reference>
<dbReference type="SMART" id="SM00355">
    <property type="entry name" value="ZnF_C2H2"/>
    <property type="match status" value="2"/>
</dbReference>
<sequence>MVAGEESVKRESFGQFDIDNQLEKAKKKKKETNMVADEEFVSGESFRKFYTDNQLEKVKKKKKDKTMSVSSEEVTDCLDAVTMSPVGRYCKRISSSSINSEKRLSSNPELTCFRIEEDSCVDEHKNSDYNDDHIQEDIGLAETNSCTNGEPLSETIEVFSNLPAAKKLRQIGGIHPSNAEFQSSVKQRLRNHCSNNKSKNWGKENQLSSVGANSIKVGESLHNRFSKAKLSSTRSIKRGTQRLSEKLPMKYVTIVLDGFSSSESCSIEDSKKEADLAARKRVREEEVKKEKERKRKRIGVGLQTHRAQEKKTFAGKGEKEKQCGNMGVSTNIRKGSDNRTGKGQHWDKVSRGGNTLKKPESQTEFKTTRSYIQEVSTVLEICETLGNCDGSTKNRMRCLCISTHDEEEEEDEVPTKEFIPSWASKNCVALVLASQQQIDPSQRKLLQLVFCHLIVCMFFSASHSVILQHTSHSVSFAILKWRMLPKNRFHFVARNGMRILIGVLFGLIELCCVTSMILVFLCVFTPEIEIDGGMRGVQRFRKENMCYRCNKTKFDTIKAMNTHNNDQHSNLMKLKTKVICEVCGTVFPTEAQYVEHQQADNVHEIAETAETTENDEDI</sequence>
<reference evidence="4" key="1">
    <citation type="submission" date="2023-02" db="EMBL/GenBank/DDBJ databases">
        <title>Genome of toxic invasive species Heracleum sosnowskyi carries increased number of genes despite the absence of recent whole-genome duplications.</title>
        <authorList>
            <person name="Schelkunov M."/>
            <person name="Shtratnikova V."/>
            <person name="Makarenko M."/>
            <person name="Klepikova A."/>
            <person name="Omelchenko D."/>
            <person name="Novikova G."/>
            <person name="Obukhova E."/>
            <person name="Bogdanov V."/>
            <person name="Penin A."/>
            <person name="Logacheva M."/>
        </authorList>
    </citation>
    <scope>NUCLEOTIDE SEQUENCE</scope>
    <source>
        <strain evidence="4">Hsosn_3</strain>
        <tissue evidence="4">Leaf</tissue>
    </source>
</reference>
<evidence type="ECO:0000259" key="3">
    <source>
        <dbReference type="SMART" id="SM00355"/>
    </source>
</evidence>
<keyword evidence="5" id="KW-1185">Reference proteome</keyword>
<protein>
    <recommendedName>
        <fullName evidence="3">C2H2-type domain-containing protein</fullName>
    </recommendedName>
</protein>
<feature type="domain" description="C2H2-type" evidence="3">
    <location>
        <begin position="544"/>
        <end position="568"/>
    </location>
</feature>
<feature type="compositionally biased region" description="Basic and acidic residues" evidence="1">
    <location>
        <begin position="306"/>
        <end position="322"/>
    </location>
</feature>
<gene>
    <name evidence="4" type="ORF">POM88_004500</name>
</gene>
<organism evidence="4 5">
    <name type="scientific">Heracleum sosnowskyi</name>
    <dbReference type="NCBI Taxonomy" id="360622"/>
    <lineage>
        <taxon>Eukaryota</taxon>
        <taxon>Viridiplantae</taxon>
        <taxon>Streptophyta</taxon>
        <taxon>Embryophyta</taxon>
        <taxon>Tracheophyta</taxon>
        <taxon>Spermatophyta</taxon>
        <taxon>Magnoliopsida</taxon>
        <taxon>eudicotyledons</taxon>
        <taxon>Gunneridae</taxon>
        <taxon>Pentapetalae</taxon>
        <taxon>asterids</taxon>
        <taxon>campanulids</taxon>
        <taxon>Apiales</taxon>
        <taxon>Apiaceae</taxon>
        <taxon>Apioideae</taxon>
        <taxon>apioid superclade</taxon>
        <taxon>Tordylieae</taxon>
        <taxon>Tordyliinae</taxon>
        <taxon>Heracleum</taxon>
    </lineage>
</organism>
<accession>A0AAD8N7S0</accession>
<dbReference type="InterPro" id="IPR013087">
    <property type="entry name" value="Znf_C2H2_type"/>
</dbReference>
<feature type="transmembrane region" description="Helical" evidence="2">
    <location>
        <begin position="445"/>
        <end position="478"/>
    </location>
</feature>
<dbReference type="Proteomes" id="UP001237642">
    <property type="component" value="Unassembled WGS sequence"/>
</dbReference>
<name>A0AAD8N7S0_9APIA</name>
<feature type="compositionally biased region" description="Basic and acidic residues" evidence="1">
    <location>
        <begin position="334"/>
        <end position="350"/>
    </location>
</feature>
<evidence type="ECO:0000313" key="5">
    <source>
        <dbReference type="Proteomes" id="UP001237642"/>
    </source>
</evidence>
<evidence type="ECO:0000256" key="1">
    <source>
        <dbReference type="SAM" id="MobiDB-lite"/>
    </source>
</evidence>
<dbReference type="EMBL" id="JAUIZM010000001">
    <property type="protein sequence ID" value="KAK1404895.1"/>
    <property type="molecule type" value="Genomic_DNA"/>
</dbReference>
<feature type="region of interest" description="Disordered" evidence="1">
    <location>
        <begin position="304"/>
        <end position="362"/>
    </location>
</feature>
<keyword evidence="2" id="KW-0812">Transmembrane</keyword>